<accession>A0AAD0SHL3</accession>
<dbReference type="Proteomes" id="UP000263881">
    <property type="component" value="Chromosome"/>
</dbReference>
<evidence type="ECO:0000313" key="1">
    <source>
        <dbReference type="EMBL" id="AXW87796.1"/>
    </source>
</evidence>
<protein>
    <submittedName>
        <fullName evidence="1">Uncharacterized protein</fullName>
    </submittedName>
</protein>
<dbReference type="AlphaFoldDB" id="A0AAD0SHL3"/>
<organism evidence="1 2">
    <name type="scientific">Lonsdalea britannica</name>
    <dbReference type="NCBI Taxonomy" id="1082704"/>
    <lineage>
        <taxon>Bacteria</taxon>
        <taxon>Pseudomonadati</taxon>
        <taxon>Pseudomonadota</taxon>
        <taxon>Gammaproteobacteria</taxon>
        <taxon>Enterobacterales</taxon>
        <taxon>Pectobacteriaceae</taxon>
        <taxon>Lonsdalea</taxon>
    </lineage>
</organism>
<dbReference type="EMBL" id="CP023009">
    <property type="protein sequence ID" value="AXW87796.1"/>
    <property type="molecule type" value="Genomic_DNA"/>
</dbReference>
<dbReference type="RefSeq" id="WP_094118447.1">
    <property type="nucleotide sequence ID" value="NZ_LUTN01000014.1"/>
</dbReference>
<sequence length="83" mass="9748">MSDKTIYVTKYALTKGPFEVEAEVRDDGKSAYWRDNYHTNSAYGKEFYATKESAIADCERRRKERLASLKKQIAKLEKMEFKL</sequence>
<gene>
    <name evidence="1" type="ORF">CKQ53_13000</name>
</gene>
<dbReference type="KEGG" id="lbq:CKQ53_13000"/>
<proteinExistence type="predicted"/>
<evidence type="ECO:0000313" key="2">
    <source>
        <dbReference type="Proteomes" id="UP000263881"/>
    </source>
</evidence>
<reference evidence="1 2" key="1">
    <citation type="submission" date="2017-08" db="EMBL/GenBank/DDBJ databases">
        <title>Comparative genomics of bacteria isolated from necrotic lesions of AOD affected trees.</title>
        <authorList>
            <person name="Doonan J."/>
            <person name="Denman S."/>
            <person name="McDonald J.E."/>
        </authorList>
    </citation>
    <scope>NUCLEOTIDE SEQUENCE [LARGE SCALE GENOMIC DNA]</scope>
    <source>
        <strain evidence="1 2">477</strain>
    </source>
</reference>
<name>A0AAD0SHL3_9GAMM</name>
<keyword evidence="2" id="KW-1185">Reference proteome</keyword>